<reference evidence="1" key="2">
    <citation type="submission" date="2020-05" db="UniProtKB">
        <authorList>
            <consortium name="EnsemblMetazoa"/>
        </authorList>
    </citation>
    <scope>IDENTIFICATION</scope>
    <source>
        <strain evidence="1">A-37</strain>
    </source>
</reference>
<proteinExistence type="predicted"/>
<dbReference type="EMBL" id="AXCM01003901">
    <property type="status" value="NOT_ANNOTATED_CDS"/>
    <property type="molecule type" value="Genomic_DNA"/>
</dbReference>
<organism evidence="1 2">
    <name type="scientific">Anopheles culicifacies</name>
    <dbReference type="NCBI Taxonomy" id="139723"/>
    <lineage>
        <taxon>Eukaryota</taxon>
        <taxon>Metazoa</taxon>
        <taxon>Ecdysozoa</taxon>
        <taxon>Arthropoda</taxon>
        <taxon>Hexapoda</taxon>
        <taxon>Insecta</taxon>
        <taxon>Pterygota</taxon>
        <taxon>Neoptera</taxon>
        <taxon>Endopterygota</taxon>
        <taxon>Diptera</taxon>
        <taxon>Nematocera</taxon>
        <taxon>Culicoidea</taxon>
        <taxon>Culicidae</taxon>
        <taxon>Anophelinae</taxon>
        <taxon>Anopheles</taxon>
        <taxon>culicifacies species complex</taxon>
    </lineage>
</organism>
<accession>A0A182M8L8</accession>
<dbReference type="Proteomes" id="UP000075883">
    <property type="component" value="Unassembled WGS sequence"/>
</dbReference>
<dbReference type="AlphaFoldDB" id="A0A182M8L8"/>
<protein>
    <submittedName>
        <fullName evidence="1">Uncharacterized protein</fullName>
    </submittedName>
</protein>
<name>A0A182M8L8_9DIPT</name>
<reference evidence="2" key="1">
    <citation type="submission" date="2013-09" db="EMBL/GenBank/DDBJ databases">
        <title>The Genome Sequence of Anopheles culicifacies species A.</title>
        <authorList>
            <consortium name="The Broad Institute Genomics Platform"/>
            <person name="Neafsey D.E."/>
            <person name="Besansky N."/>
            <person name="Howell P."/>
            <person name="Walton C."/>
            <person name="Young S.K."/>
            <person name="Zeng Q."/>
            <person name="Gargeya S."/>
            <person name="Fitzgerald M."/>
            <person name="Haas B."/>
            <person name="Abouelleil A."/>
            <person name="Allen A.W."/>
            <person name="Alvarado L."/>
            <person name="Arachchi H.M."/>
            <person name="Berlin A.M."/>
            <person name="Chapman S.B."/>
            <person name="Gainer-Dewar J."/>
            <person name="Goldberg J."/>
            <person name="Griggs A."/>
            <person name="Gujja S."/>
            <person name="Hansen M."/>
            <person name="Howarth C."/>
            <person name="Imamovic A."/>
            <person name="Ireland A."/>
            <person name="Larimer J."/>
            <person name="McCowan C."/>
            <person name="Murphy C."/>
            <person name="Pearson M."/>
            <person name="Poon T.W."/>
            <person name="Priest M."/>
            <person name="Roberts A."/>
            <person name="Saif S."/>
            <person name="Shea T."/>
            <person name="Sisk P."/>
            <person name="Sykes S."/>
            <person name="Wortman J."/>
            <person name="Nusbaum C."/>
            <person name="Birren B."/>
        </authorList>
    </citation>
    <scope>NUCLEOTIDE SEQUENCE [LARGE SCALE GENOMIC DNA]</scope>
    <source>
        <strain evidence="2">A-37</strain>
    </source>
</reference>
<keyword evidence="2" id="KW-1185">Reference proteome</keyword>
<dbReference type="VEuPathDB" id="VectorBase:ACUA012164"/>
<sequence>MKGKNQNYGVIGDAHIGAGLYALTDGGRGVLTGVTLVRESGRESHPTPTASMSNVECGNSSSKSVLKKLLLSEDGAHNSEEELGLLRGDTIELIEAAGPMPVLAPATIPTLVPSPDPPEPGALPPGPAILILPPVMLPPLDPPPPSILEVLELLLPLPALPPLSTLDISGPPILLTPCVIWAI</sequence>
<evidence type="ECO:0000313" key="1">
    <source>
        <dbReference type="EnsemblMetazoa" id="ACUA012164-PA"/>
    </source>
</evidence>
<dbReference type="EnsemblMetazoa" id="ACUA012164-RA">
    <property type="protein sequence ID" value="ACUA012164-PA"/>
    <property type="gene ID" value="ACUA012164"/>
</dbReference>
<evidence type="ECO:0000313" key="2">
    <source>
        <dbReference type="Proteomes" id="UP000075883"/>
    </source>
</evidence>